<dbReference type="SUPFAM" id="SSF53756">
    <property type="entry name" value="UDP-Glycosyltransferase/glycogen phosphorylase"/>
    <property type="match status" value="1"/>
</dbReference>
<dbReference type="RefSeq" id="WP_036678604.1">
    <property type="nucleotide sequence ID" value="NZ_JNVM01000006.1"/>
</dbReference>
<proteinExistence type="predicted"/>
<evidence type="ECO:0008006" key="3">
    <source>
        <dbReference type="Google" id="ProtNLM"/>
    </source>
</evidence>
<dbReference type="eggNOG" id="COG0381">
    <property type="taxonomic scope" value="Bacteria"/>
</dbReference>
<name>A0A081P6H4_9BACL</name>
<dbReference type="EMBL" id="JNVM01000006">
    <property type="protein sequence ID" value="KEQ26297.1"/>
    <property type="molecule type" value="Genomic_DNA"/>
</dbReference>
<gene>
    <name evidence="1" type="ORF">ET33_30965</name>
</gene>
<dbReference type="InterPro" id="IPR043148">
    <property type="entry name" value="TagF_C"/>
</dbReference>
<dbReference type="Gene3D" id="3.40.50.12580">
    <property type="match status" value="1"/>
</dbReference>
<evidence type="ECO:0000313" key="2">
    <source>
        <dbReference type="Proteomes" id="UP000028123"/>
    </source>
</evidence>
<dbReference type="AlphaFoldDB" id="A0A081P6H4"/>
<dbReference type="OrthoDB" id="2525323at2"/>
<reference evidence="1 2" key="1">
    <citation type="submission" date="2014-06" db="EMBL/GenBank/DDBJ databases">
        <title>Draft genome sequence of Paenibacillus sp. MSt1.</title>
        <authorList>
            <person name="Aw Y.K."/>
            <person name="Ong K.S."/>
            <person name="Gan H.M."/>
            <person name="Lee S.M."/>
        </authorList>
    </citation>
    <scope>NUCLEOTIDE SEQUENCE [LARGE SCALE GENOMIC DNA]</scope>
    <source>
        <strain evidence="1 2">MSt1</strain>
    </source>
</reference>
<organism evidence="1 2">
    <name type="scientific">Paenibacillus tyrfis</name>
    <dbReference type="NCBI Taxonomy" id="1501230"/>
    <lineage>
        <taxon>Bacteria</taxon>
        <taxon>Bacillati</taxon>
        <taxon>Bacillota</taxon>
        <taxon>Bacilli</taxon>
        <taxon>Bacillales</taxon>
        <taxon>Paenibacillaceae</taxon>
        <taxon>Paenibacillus</taxon>
    </lineage>
</organism>
<comment type="caution">
    <text evidence="1">The sequence shown here is derived from an EMBL/GenBank/DDBJ whole genome shotgun (WGS) entry which is preliminary data.</text>
</comment>
<protein>
    <recommendedName>
        <fullName evidence="3">Capsule polysaccharide biosynthesis protein</fullName>
    </recommendedName>
</protein>
<keyword evidence="2" id="KW-1185">Reference proteome</keyword>
<dbReference type="Proteomes" id="UP000028123">
    <property type="component" value="Unassembled WGS sequence"/>
</dbReference>
<accession>A0A081P6H4</accession>
<evidence type="ECO:0000313" key="1">
    <source>
        <dbReference type="EMBL" id="KEQ26297.1"/>
    </source>
</evidence>
<sequence length="503" mass="57492">MYGGEEWNPHLLLRYGYTLDFFEAFAPLRMRGIELPLALIRPYHHFIRSAVDRRRTDGAYVRERGSSWNIHSMSDVQTRLRRLPGPAGSFGAEPGRDTILLCGNYADFALRHLTPHKVILFSHYLYERRYLKNKKMPKSFEVYPLADKLLFGTTSKRVRKETKELLRSFDRLHAAFRRTAGQHEVLARGAFHRWMHEEIPFIAELIDALHELLRTRPIKLIVEHTELPPRQSILSLLARIHGLPFLHVQHHLSSDASMVPTRASHYAVWGRHMREWLIHRGIPPAAITETGSVRLELSRRPVVHTRDDLLAYCGWEPGAPILVWMTEQYDASVNYSVAAWLQETVRSLPVYAMIKPHPDDRLSYDAFVSERLAVAPPFFHLDEMLHAADLVLTISSTTAVEAAMAAKGVIVLQPEMAYDYHLNYNGYVRHLANAEAGEIVHSGSGLTACLRIWLEDESFRSVLLDKGRSFLRKTLSSGGMSPGAAVYELVRRLLQSSGKERTR</sequence>